<dbReference type="InterPro" id="IPR001387">
    <property type="entry name" value="Cro/C1-type_HTH"/>
</dbReference>
<evidence type="ECO:0000313" key="2">
    <source>
        <dbReference type="EMBL" id="QAV20740.1"/>
    </source>
</evidence>
<gene>
    <name evidence="2" type="ORF">PC41400_24885</name>
</gene>
<name>A0A410X297_9BACL</name>
<proteinExistence type="predicted"/>
<dbReference type="Proteomes" id="UP000288943">
    <property type="component" value="Chromosome"/>
</dbReference>
<protein>
    <submittedName>
        <fullName evidence="2">XRE family transcriptional regulator</fullName>
    </submittedName>
</protein>
<evidence type="ECO:0000259" key="1">
    <source>
        <dbReference type="PROSITE" id="PS50943"/>
    </source>
</evidence>
<dbReference type="EMBL" id="CP026520">
    <property type="protein sequence ID" value="QAV20740.1"/>
    <property type="molecule type" value="Genomic_DNA"/>
</dbReference>
<dbReference type="Gene3D" id="1.10.260.40">
    <property type="entry name" value="lambda repressor-like DNA-binding domains"/>
    <property type="match status" value="1"/>
</dbReference>
<accession>A0A410X297</accession>
<evidence type="ECO:0000313" key="3">
    <source>
        <dbReference type="Proteomes" id="UP000288943"/>
    </source>
</evidence>
<reference evidence="2 3" key="1">
    <citation type="submission" date="2018-01" db="EMBL/GenBank/DDBJ databases">
        <title>The whole genome sequencing and assembly of Paenibacillus chitinolyticus KCCM 41400 strain.</title>
        <authorList>
            <person name="Kim J.-Y."/>
            <person name="Park M.-K."/>
            <person name="Lee Y.-J."/>
            <person name="Yi H."/>
            <person name="Bahn Y.-S."/>
            <person name="Kim J.F."/>
            <person name="Lee D.-W."/>
        </authorList>
    </citation>
    <scope>NUCLEOTIDE SEQUENCE [LARGE SCALE GENOMIC DNA]</scope>
    <source>
        <strain evidence="2 3">KCCM 41400</strain>
    </source>
</reference>
<feature type="domain" description="HTH cro/C1-type" evidence="1">
    <location>
        <begin position="8"/>
        <end position="62"/>
    </location>
</feature>
<dbReference type="PROSITE" id="PS50943">
    <property type="entry name" value="HTH_CROC1"/>
    <property type="match status" value="1"/>
</dbReference>
<sequence length="77" mass="8579">MQLNSDTVRLIRANTQMNQVQLAKIVGISRALLAKIETNAKPISNSVERRIRTAFGLDDEKISQLLNNALYSVPGRN</sequence>
<dbReference type="GO" id="GO:0003677">
    <property type="term" value="F:DNA binding"/>
    <property type="evidence" value="ECO:0007669"/>
    <property type="project" value="InterPro"/>
</dbReference>
<dbReference type="InterPro" id="IPR010982">
    <property type="entry name" value="Lambda_DNA-bd_dom_sf"/>
</dbReference>
<organism evidence="2 3">
    <name type="scientific">Paenibacillus chitinolyticus</name>
    <dbReference type="NCBI Taxonomy" id="79263"/>
    <lineage>
        <taxon>Bacteria</taxon>
        <taxon>Bacillati</taxon>
        <taxon>Bacillota</taxon>
        <taxon>Bacilli</taxon>
        <taxon>Bacillales</taxon>
        <taxon>Paenibacillaceae</taxon>
        <taxon>Paenibacillus</taxon>
    </lineage>
</organism>
<dbReference type="SUPFAM" id="SSF47413">
    <property type="entry name" value="lambda repressor-like DNA-binding domains"/>
    <property type="match status" value="1"/>
</dbReference>
<dbReference type="AlphaFoldDB" id="A0A410X297"/>
<dbReference type="CDD" id="cd00093">
    <property type="entry name" value="HTH_XRE"/>
    <property type="match status" value="1"/>
</dbReference>
<dbReference type="KEGG" id="pchi:PC41400_24885"/>